<name>A0A561SZH6_9PSEU</name>
<sequence length="84" mass="8923">MPEDAVDHVTDVAALELTPQMCAGLGRRIGLDPWPARLLFVGILLIVPGSQLLIYPILWILMPNEAPAGTFVPESSEKGTASAA</sequence>
<evidence type="ECO:0000313" key="4">
    <source>
        <dbReference type="Proteomes" id="UP000321261"/>
    </source>
</evidence>
<dbReference type="Pfam" id="PF04024">
    <property type="entry name" value="PspC"/>
    <property type="match status" value="1"/>
</dbReference>
<reference evidence="3 4" key="1">
    <citation type="submission" date="2019-06" db="EMBL/GenBank/DDBJ databases">
        <title>Sequencing the genomes of 1000 actinobacteria strains.</title>
        <authorList>
            <person name="Klenk H.-P."/>
        </authorList>
    </citation>
    <scope>NUCLEOTIDE SEQUENCE [LARGE SCALE GENOMIC DNA]</scope>
    <source>
        <strain evidence="3 4">DSM 45671</strain>
    </source>
</reference>
<keyword evidence="1" id="KW-0472">Membrane</keyword>
<protein>
    <submittedName>
        <fullName evidence="3">Phage shock protein C (PspC) family protein</fullName>
    </submittedName>
</protein>
<evidence type="ECO:0000256" key="1">
    <source>
        <dbReference type="SAM" id="Phobius"/>
    </source>
</evidence>
<dbReference type="AlphaFoldDB" id="A0A561SZH6"/>
<comment type="caution">
    <text evidence="3">The sequence shown here is derived from an EMBL/GenBank/DDBJ whole genome shotgun (WGS) entry which is preliminary data.</text>
</comment>
<dbReference type="InterPro" id="IPR007168">
    <property type="entry name" value="Phageshock_PspC_N"/>
</dbReference>
<keyword evidence="1" id="KW-1133">Transmembrane helix</keyword>
<dbReference type="Proteomes" id="UP000321261">
    <property type="component" value="Unassembled WGS sequence"/>
</dbReference>
<keyword evidence="1" id="KW-0812">Transmembrane</keyword>
<gene>
    <name evidence="3" type="ORF">FHX44_116219</name>
</gene>
<organism evidence="3 4">
    <name type="scientific">Pseudonocardia hierapolitana</name>
    <dbReference type="NCBI Taxonomy" id="1128676"/>
    <lineage>
        <taxon>Bacteria</taxon>
        <taxon>Bacillati</taxon>
        <taxon>Actinomycetota</taxon>
        <taxon>Actinomycetes</taxon>
        <taxon>Pseudonocardiales</taxon>
        <taxon>Pseudonocardiaceae</taxon>
        <taxon>Pseudonocardia</taxon>
    </lineage>
</organism>
<evidence type="ECO:0000259" key="2">
    <source>
        <dbReference type="Pfam" id="PF04024"/>
    </source>
</evidence>
<dbReference type="EMBL" id="VIWU01000001">
    <property type="protein sequence ID" value="TWF80276.1"/>
    <property type="molecule type" value="Genomic_DNA"/>
</dbReference>
<evidence type="ECO:0000313" key="3">
    <source>
        <dbReference type="EMBL" id="TWF80276.1"/>
    </source>
</evidence>
<proteinExistence type="predicted"/>
<keyword evidence="4" id="KW-1185">Reference proteome</keyword>
<dbReference type="RefSeq" id="WP_246170678.1">
    <property type="nucleotide sequence ID" value="NZ_VIWU01000001.1"/>
</dbReference>
<feature type="transmembrane region" description="Helical" evidence="1">
    <location>
        <begin position="38"/>
        <end position="62"/>
    </location>
</feature>
<feature type="domain" description="Phage shock protein PspC N-terminal" evidence="2">
    <location>
        <begin position="22"/>
        <end position="65"/>
    </location>
</feature>
<accession>A0A561SZH6</accession>